<organism evidence="1 2">
    <name type="scientific">Chelonia mydas</name>
    <name type="common">Green sea-turtle</name>
    <name type="synonym">Chelonia agassizi</name>
    <dbReference type="NCBI Taxonomy" id="8469"/>
    <lineage>
        <taxon>Eukaryota</taxon>
        <taxon>Metazoa</taxon>
        <taxon>Chordata</taxon>
        <taxon>Craniata</taxon>
        <taxon>Vertebrata</taxon>
        <taxon>Euteleostomi</taxon>
        <taxon>Archelosauria</taxon>
        <taxon>Testudinata</taxon>
        <taxon>Testudines</taxon>
        <taxon>Cryptodira</taxon>
        <taxon>Durocryptodira</taxon>
        <taxon>Americhelydia</taxon>
        <taxon>Chelonioidea</taxon>
        <taxon>Cheloniidae</taxon>
        <taxon>Chelonia</taxon>
    </lineage>
</organism>
<name>M7C0V6_CHEMY</name>
<keyword evidence="2" id="KW-1185">Reference proteome</keyword>
<sequence>MSDQAPRSTSLRSARSTQEMYDGYQSYYTICREGKELLLCSNAVPRLPAAPRRHRVTVTAIGSALTGDTKEPEFRTWQPNWIIKLSSQSCKPSTCGTLTDVYGSSACGELTESGHNVVSFPLI</sequence>
<evidence type="ECO:0000313" key="2">
    <source>
        <dbReference type="Proteomes" id="UP000031443"/>
    </source>
</evidence>
<reference evidence="2" key="1">
    <citation type="journal article" date="2013" name="Nat. Genet.">
        <title>The draft genomes of soft-shell turtle and green sea turtle yield insights into the development and evolution of the turtle-specific body plan.</title>
        <authorList>
            <person name="Wang Z."/>
            <person name="Pascual-Anaya J."/>
            <person name="Zadissa A."/>
            <person name="Li W."/>
            <person name="Niimura Y."/>
            <person name="Huang Z."/>
            <person name="Li C."/>
            <person name="White S."/>
            <person name="Xiong Z."/>
            <person name="Fang D."/>
            <person name="Wang B."/>
            <person name="Ming Y."/>
            <person name="Chen Y."/>
            <person name="Zheng Y."/>
            <person name="Kuraku S."/>
            <person name="Pignatelli M."/>
            <person name="Herrero J."/>
            <person name="Beal K."/>
            <person name="Nozawa M."/>
            <person name="Li Q."/>
            <person name="Wang J."/>
            <person name="Zhang H."/>
            <person name="Yu L."/>
            <person name="Shigenobu S."/>
            <person name="Wang J."/>
            <person name="Liu J."/>
            <person name="Flicek P."/>
            <person name="Searle S."/>
            <person name="Wang J."/>
            <person name="Kuratani S."/>
            <person name="Yin Y."/>
            <person name="Aken B."/>
            <person name="Zhang G."/>
            <person name="Irie N."/>
        </authorList>
    </citation>
    <scope>NUCLEOTIDE SEQUENCE [LARGE SCALE GENOMIC DNA]</scope>
</reference>
<evidence type="ECO:0000313" key="1">
    <source>
        <dbReference type="EMBL" id="EMP37993.1"/>
    </source>
</evidence>
<proteinExistence type="predicted"/>
<accession>M7C0V6</accession>
<dbReference type="Proteomes" id="UP000031443">
    <property type="component" value="Unassembled WGS sequence"/>
</dbReference>
<dbReference type="EMBL" id="KB520915">
    <property type="protein sequence ID" value="EMP37993.1"/>
    <property type="molecule type" value="Genomic_DNA"/>
</dbReference>
<gene>
    <name evidence="1" type="ORF">UY3_04751</name>
</gene>
<protein>
    <submittedName>
        <fullName evidence="1">Uncharacterized protein</fullName>
    </submittedName>
</protein>
<dbReference type="AlphaFoldDB" id="M7C0V6"/>